<dbReference type="InterPro" id="IPR035940">
    <property type="entry name" value="CAP_sf"/>
</dbReference>
<dbReference type="EMBL" id="CP032364">
    <property type="protein sequence ID" value="AYA99578.1"/>
    <property type="molecule type" value="Genomic_DNA"/>
</dbReference>
<reference evidence="3 4" key="1">
    <citation type="submission" date="2018-09" db="EMBL/GenBank/DDBJ databases">
        <title>Genome sequencing of Lachnoanaerobaculum umeaense DSM 23576.</title>
        <authorList>
            <person name="Kook J.-K."/>
            <person name="Park S.-N."/>
            <person name="Lim Y.K."/>
        </authorList>
    </citation>
    <scope>NUCLEOTIDE SEQUENCE [LARGE SCALE GENOMIC DNA]</scope>
    <source>
        <strain evidence="4">DSM 23576 \ CCUG 58757</strain>
    </source>
</reference>
<organism evidence="3 4">
    <name type="scientific">Lachnoanaerobaculum umeaense</name>
    <dbReference type="NCBI Taxonomy" id="617123"/>
    <lineage>
        <taxon>Bacteria</taxon>
        <taxon>Bacillati</taxon>
        <taxon>Bacillota</taxon>
        <taxon>Clostridia</taxon>
        <taxon>Lachnospirales</taxon>
        <taxon>Lachnospiraceae</taxon>
        <taxon>Lachnoanaerobaculum</taxon>
    </lineage>
</organism>
<feature type="chain" id="PRO_5044259832" evidence="2">
    <location>
        <begin position="25"/>
        <end position="545"/>
    </location>
</feature>
<protein>
    <submittedName>
        <fullName evidence="3">Uncharacterized protein</fullName>
    </submittedName>
</protein>
<dbReference type="KEGG" id="lua:D4A81_06295"/>
<dbReference type="SUPFAM" id="SSF69360">
    <property type="entry name" value="Cell wall binding repeat"/>
    <property type="match status" value="1"/>
</dbReference>
<dbReference type="Gene3D" id="2.10.270.10">
    <property type="entry name" value="Cholin Binding"/>
    <property type="match status" value="1"/>
</dbReference>
<feature type="region of interest" description="Disordered" evidence="1">
    <location>
        <begin position="373"/>
        <end position="402"/>
    </location>
</feature>
<dbReference type="Gene3D" id="3.40.33.10">
    <property type="entry name" value="CAP"/>
    <property type="match status" value="1"/>
</dbReference>
<name>A0A385PZJ9_9FIRM</name>
<keyword evidence="4" id="KW-1185">Reference proteome</keyword>
<dbReference type="Pfam" id="PF00188">
    <property type="entry name" value="CAP"/>
    <property type="match status" value="1"/>
</dbReference>
<dbReference type="SUPFAM" id="SSF55797">
    <property type="entry name" value="PR-1-like"/>
    <property type="match status" value="1"/>
</dbReference>
<dbReference type="Gene3D" id="2.20.120.10">
    <property type="entry name" value="Multimodular pneumococcal cell wall endolysin, domain 3"/>
    <property type="match status" value="1"/>
</dbReference>
<feature type="signal peptide" evidence="2">
    <location>
        <begin position="1"/>
        <end position="24"/>
    </location>
</feature>
<dbReference type="CDD" id="cd05379">
    <property type="entry name" value="CAP_bacterial"/>
    <property type="match status" value="1"/>
</dbReference>
<accession>A0A385PZJ9</accession>
<feature type="compositionally biased region" description="Gly residues" evidence="1">
    <location>
        <begin position="378"/>
        <end position="402"/>
    </location>
</feature>
<gene>
    <name evidence="3" type="ORF">D4A81_06295</name>
</gene>
<evidence type="ECO:0000256" key="2">
    <source>
        <dbReference type="SAM" id="SignalP"/>
    </source>
</evidence>
<keyword evidence="2" id="KW-0732">Signal</keyword>
<sequence>MKKIMSLCAIGFALAGFASVEVSAQTSFVWATSSNAKMAEFRSESDIRSYLAAHPFDVTKADTWNIRPDYKNNIAGELSDASRQNALNTLNVMRYIAGLEEVSYDINTEKYAQASSTLMVGIGGITHHPERKSGVSDELYNLGSHGASHSNLATGYDTLSEAIIYGWMNDGSPNNIASVGHRRWALSPGLEKTSFGIAIAPDTIEYTSMYCIYTGTDLWNSFFGTPSGSGSSVDFLTWPAATMPVEYMYGPWSISLNSDYYIANKNDVNVTLTNLNTNKSYFFDKNDNSYTGEFFNVSYENIGTLNYNIVFDAKLKFNAGDKYKVRIEGLKDRSGNTYNPIEYTVDFFSLYGGKQFGRPGLEVKKDGSIVVHTSSKGKSGGGSGGSGGGSGKSGGSGGSGGGSAKARFTWGFLDTTNNSSTNGRWFELSSGGWGYYLNNEIVNNNWVKDNGHWFYINDNSKLVENSWLKVNNSWFYAKGGGYIAENEWLFSNNKWYYAQAGGYIAANQWLLLNGKWYCFDSNCALYVNTTTPDGYRVDQNGAWIQ</sequence>
<evidence type="ECO:0000313" key="3">
    <source>
        <dbReference type="EMBL" id="AYA99578.1"/>
    </source>
</evidence>
<proteinExistence type="predicted"/>
<evidence type="ECO:0000256" key="1">
    <source>
        <dbReference type="SAM" id="MobiDB-lite"/>
    </source>
</evidence>
<evidence type="ECO:0000313" key="4">
    <source>
        <dbReference type="Proteomes" id="UP000265562"/>
    </source>
</evidence>
<dbReference type="InterPro" id="IPR014044">
    <property type="entry name" value="CAP_dom"/>
</dbReference>
<dbReference type="Proteomes" id="UP000265562">
    <property type="component" value="Chromosome"/>
</dbReference>
<dbReference type="OrthoDB" id="1999899at2"/>
<dbReference type="AlphaFoldDB" id="A0A385PZJ9"/>
<dbReference type="RefSeq" id="WP_111524862.1">
    <property type="nucleotide sequence ID" value="NZ_CP032364.1"/>
</dbReference>